<evidence type="ECO:0000256" key="2">
    <source>
        <dbReference type="ARBA" id="ARBA00022692"/>
    </source>
</evidence>
<comment type="subcellular location">
    <subcellularLocation>
        <location evidence="1">Membrane</location>
    </subcellularLocation>
</comment>
<dbReference type="InterPro" id="IPR017452">
    <property type="entry name" value="GPCR_Rhodpsn_7TM"/>
</dbReference>
<dbReference type="PRINTS" id="PR00237">
    <property type="entry name" value="GPCRRHODOPSN"/>
</dbReference>
<protein>
    <recommendedName>
        <fullName evidence="7">G-protein coupled receptors family 1 profile domain-containing protein</fullName>
    </recommendedName>
</protein>
<keyword evidence="3 6" id="KW-1133">Transmembrane helix</keyword>
<feature type="transmembrane region" description="Helical" evidence="6">
    <location>
        <begin position="276"/>
        <end position="297"/>
    </location>
</feature>
<evidence type="ECO:0000256" key="6">
    <source>
        <dbReference type="SAM" id="Phobius"/>
    </source>
</evidence>
<dbReference type="SUPFAM" id="SSF81321">
    <property type="entry name" value="Family A G protein-coupled receptor-like"/>
    <property type="match status" value="1"/>
</dbReference>
<organism evidence="8 9">
    <name type="scientific">Dimorphilus gyrociliatus</name>
    <dbReference type="NCBI Taxonomy" id="2664684"/>
    <lineage>
        <taxon>Eukaryota</taxon>
        <taxon>Metazoa</taxon>
        <taxon>Spiralia</taxon>
        <taxon>Lophotrochozoa</taxon>
        <taxon>Annelida</taxon>
        <taxon>Polychaeta</taxon>
        <taxon>Polychaeta incertae sedis</taxon>
        <taxon>Dinophilidae</taxon>
        <taxon>Dimorphilus</taxon>
    </lineage>
</organism>
<comment type="similarity">
    <text evidence="5">Belongs to the G-protein coupled receptor 1 family.</text>
</comment>
<reference evidence="8 9" key="1">
    <citation type="submission" date="2020-08" db="EMBL/GenBank/DDBJ databases">
        <authorList>
            <person name="Hejnol A."/>
        </authorList>
    </citation>
    <scope>NUCLEOTIDE SEQUENCE [LARGE SCALE GENOMIC DNA]</scope>
</reference>
<evidence type="ECO:0000259" key="7">
    <source>
        <dbReference type="PROSITE" id="PS50262"/>
    </source>
</evidence>
<evidence type="ECO:0000256" key="3">
    <source>
        <dbReference type="ARBA" id="ARBA00022989"/>
    </source>
</evidence>
<dbReference type="PANTHER" id="PTHR45698">
    <property type="entry name" value="TRACE AMINE-ASSOCIATED RECEPTOR 19N-RELATED"/>
    <property type="match status" value="1"/>
</dbReference>
<dbReference type="PROSITE" id="PS50262">
    <property type="entry name" value="G_PROTEIN_RECEP_F1_2"/>
    <property type="match status" value="1"/>
</dbReference>
<evidence type="ECO:0000313" key="8">
    <source>
        <dbReference type="EMBL" id="CAD5111035.1"/>
    </source>
</evidence>
<dbReference type="GO" id="GO:0016020">
    <property type="term" value="C:membrane"/>
    <property type="evidence" value="ECO:0007669"/>
    <property type="project" value="UniProtKB-SubCell"/>
</dbReference>
<feature type="transmembrane region" description="Helical" evidence="6">
    <location>
        <begin position="48"/>
        <end position="71"/>
    </location>
</feature>
<keyword evidence="5" id="KW-0675">Receptor</keyword>
<evidence type="ECO:0000256" key="5">
    <source>
        <dbReference type="RuleBase" id="RU000688"/>
    </source>
</evidence>
<dbReference type="PROSITE" id="PS00237">
    <property type="entry name" value="G_PROTEIN_RECEP_F1_1"/>
    <property type="match status" value="1"/>
</dbReference>
<comment type="caution">
    <text evidence="8">The sequence shown here is derived from an EMBL/GenBank/DDBJ whole genome shotgun (WGS) entry which is preliminary data.</text>
</comment>
<dbReference type="EMBL" id="CAJFCJ010000001">
    <property type="protein sequence ID" value="CAD5111035.1"/>
    <property type="molecule type" value="Genomic_DNA"/>
</dbReference>
<keyword evidence="5" id="KW-0297">G-protein coupled receptor</keyword>
<dbReference type="SMART" id="SM01381">
    <property type="entry name" value="7TM_GPCR_Srsx"/>
    <property type="match status" value="1"/>
</dbReference>
<feature type="transmembrane region" description="Helical" evidence="6">
    <location>
        <begin position="183"/>
        <end position="210"/>
    </location>
</feature>
<proteinExistence type="inferred from homology"/>
<name>A0A7I8V4J6_9ANNE</name>
<dbReference type="Proteomes" id="UP000549394">
    <property type="component" value="Unassembled WGS sequence"/>
</dbReference>
<feature type="transmembrane region" description="Helical" evidence="6">
    <location>
        <begin position="12"/>
        <end position="36"/>
    </location>
</feature>
<sequence length="326" mass="37408">MNNTITPSSNRGFLMASYTTIGLLGVLGNSLVLFVFRKSRNLRKYNSSLFIINQSLLDLVSAVVLIVAKWVEEEVDESRALKNDVAKWLFCHLWFGEIALWGLMTSSTYNLVVLSLERYASVRHPITHKRYVGKRVILTAAITVWILGWGYETIYHGAVNKVFPSGHCGSFANWPNDQVRQAIGIFTLVLQFFFPLIVLSFSYISIWNIFRTKVSANGNRNGTTIQTKAEKNERVRKNTIKTFMIVAVAFVLCWSWNEVYFFIFNLGYPLSLDSSFYHFTVLMVFLNCCINPVVYMVRYEEFKLSLKRLFKSRIAPVITEETSCAD</sequence>
<dbReference type="Gene3D" id="1.20.1070.10">
    <property type="entry name" value="Rhodopsin 7-helix transmembrane proteins"/>
    <property type="match status" value="1"/>
</dbReference>
<evidence type="ECO:0000313" key="9">
    <source>
        <dbReference type="Proteomes" id="UP000549394"/>
    </source>
</evidence>
<dbReference type="InterPro" id="IPR000276">
    <property type="entry name" value="GPCR_Rhodpsn"/>
</dbReference>
<dbReference type="AlphaFoldDB" id="A0A7I8V4J6"/>
<dbReference type="Pfam" id="PF00001">
    <property type="entry name" value="7tm_1"/>
    <property type="match status" value="1"/>
</dbReference>
<feature type="domain" description="G-protein coupled receptors family 1 profile" evidence="7">
    <location>
        <begin position="28"/>
        <end position="295"/>
    </location>
</feature>
<evidence type="ECO:0000256" key="4">
    <source>
        <dbReference type="ARBA" id="ARBA00023136"/>
    </source>
</evidence>
<dbReference type="GO" id="GO:0004930">
    <property type="term" value="F:G protein-coupled receptor activity"/>
    <property type="evidence" value="ECO:0007669"/>
    <property type="project" value="UniProtKB-KW"/>
</dbReference>
<keyword evidence="9" id="KW-1185">Reference proteome</keyword>
<feature type="transmembrane region" description="Helical" evidence="6">
    <location>
        <begin position="98"/>
        <end position="120"/>
    </location>
</feature>
<dbReference type="PANTHER" id="PTHR45698:SF1">
    <property type="entry name" value="TRACE AMINE-ASSOCIATED RECEPTOR 13C-LIKE"/>
    <property type="match status" value="1"/>
</dbReference>
<dbReference type="CDD" id="cd00637">
    <property type="entry name" value="7tm_classA_rhodopsin-like"/>
    <property type="match status" value="1"/>
</dbReference>
<keyword evidence="2 5" id="KW-0812">Transmembrane</keyword>
<accession>A0A7I8V4J6</accession>
<dbReference type="OrthoDB" id="10042731at2759"/>
<gene>
    <name evidence="8" type="ORF">DGYR_LOCUS383</name>
</gene>
<feature type="transmembrane region" description="Helical" evidence="6">
    <location>
        <begin position="132"/>
        <end position="151"/>
    </location>
</feature>
<evidence type="ECO:0000256" key="1">
    <source>
        <dbReference type="ARBA" id="ARBA00004370"/>
    </source>
</evidence>
<feature type="transmembrane region" description="Helical" evidence="6">
    <location>
        <begin position="243"/>
        <end position="264"/>
    </location>
</feature>
<keyword evidence="4 6" id="KW-0472">Membrane</keyword>
<keyword evidence="5" id="KW-0807">Transducer</keyword>